<dbReference type="EMBL" id="LXQA010173545">
    <property type="protein sequence ID" value="MCI29567.1"/>
    <property type="molecule type" value="Genomic_DNA"/>
</dbReference>
<evidence type="ECO:0000313" key="2">
    <source>
        <dbReference type="Proteomes" id="UP000265520"/>
    </source>
</evidence>
<accession>A0A392QZZ3</accession>
<sequence>MGGVDNRKWIDLFKKEKKNKNGSIWSIFMHADREDWLLMVLGTIGAIGE</sequence>
<feature type="non-terminal residue" evidence="1">
    <location>
        <position position="49"/>
    </location>
</feature>
<reference evidence="1 2" key="1">
    <citation type="journal article" date="2018" name="Front. Plant Sci.">
        <title>Red Clover (Trifolium pratense) and Zigzag Clover (T. medium) - A Picture of Genomic Similarities and Differences.</title>
        <authorList>
            <person name="Dluhosova J."/>
            <person name="Istvanek J."/>
            <person name="Nedelnik J."/>
            <person name="Repkova J."/>
        </authorList>
    </citation>
    <scope>NUCLEOTIDE SEQUENCE [LARGE SCALE GENOMIC DNA]</scope>
    <source>
        <strain evidence="2">cv. 10/8</strain>
        <tissue evidence="1">Leaf</tissue>
    </source>
</reference>
<proteinExistence type="predicted"/>
<organism evidence="1 2">
    <name type="scientific">Trifolium medium</name>
    <dbReference type="NCBI Taxonomy" id="97028"/>
    <lineage>
        <taxon>Eukaryota</taxon>
        <taxon>Viridiplantae</taxon>
        <taxon>Streptophyta</taxon>
        <taxon>Embryophyta</taxon>
        <taxon>Tracheophyta</taxon>
        <taxon>Spermatophyta</taxon>
        <taxon>Magnoliopsida</taxon>
        <taxon>eudicotyledons</taxon>
        <taxon>Gunneridae</taxon>
        <taxon>Pentapetalae</taxon>
        <taxon>rosids</taxon>
        <taxon>fabids</taxon>
        <taxon>Fabales</taxon>
        <taxon>Fabaceae</taxon>
        <taxon>Papilionoideae</taxon>
        <taxon>50 kb inversion clade</taxon>
        <taxon>NPAAA clade</taxon>
        <taxon>Hologalegina</taxon>
        <taxon>IRL clade</taxon>
        <taxon>Trifolieae</taxon>
        <taxon>Trifolium</taxon>
    </lineage>
</organism>
<evidence type="ECO:0000313" key="1">
    <source>
        <dbReference type="EMBL" id="MCI29567.1"/>
    </source>
</evidence>
<comment type="caution">
    <text evidence="1">The sequence shown here is derived from an EMBL/GenBank/DDBJ whole genome shotgun (WGS) entry which is preliminary data.</text>
</comment>
<name>A0A392QZZ3_9FABA</name>
<dbReference type="AlphaFoldDB" id="A0A392QZZ3"/>
<keyword evidence="2" id="KW-1185">Reference proteome</keyword>
<protein>
    <submittedName>
        <fullName evidence="1">ABC transporter B family member 15-like</fullName>
    </submittedName>
</protein>
<dbReference type="Proteomes" id="UP000265520">
    <property type="component" value="Unassembled WGS sequence"/>
</dbReference>